<proteinExistence type="inferred from homology"/>
<keyword evidence="2" id="KW-1184">Jasmonic acid signaling pathway</keyword>
<dbReference type="AlphaFoldDB" id="A0A9Q1ML84"/>
<evidence type="ECO:0000256" key="2">
    <source>
        <dbReference type="RuleBase" id="RU369065"/>
    </source>
</evidence>
<feature type="domain" description="Tify" evidence="4">
    <location>
        <begin position="158"/>
        <end position="193"/>
    </location>
</feature>
<dbReference type="Pfam" id="PF09425">
    <property type="entry name" value="Jas_motif"/>
    <property type="match status" value="1"/>
</dbReference>
<evidence type="ECO:0000313" key="5">
    <source>
        <dbReference type="EMBL" id="KAJ8560613.1"/>
    </source>
</evidence>
<accession>A0A9Q1ML84</accession>
<dbReference type="PANTHER" id="PTHR33077">
    <property type="entry name" value="PROTEIN TIFY 4A-RELATED-RELATED"/>
    <property type="match status" value="1"/>
</dbReference>
<evidence type="ECO:0000259" key="4">
    <source>
        <dbReference type="PROSITE" id="PS51320"/>
    </source>
</evidence>
<dbReference type="PROSITE" id="PS51320">
    <property type="entry name" value="TIFY"/>
    <property type="match status" value="1"/>
</dbReference>
<keyword evidence="2" id="KW-0539">Nucleus</keyword>
<dbReference type="OrthoDB" id="649989at2759"/>
<comment type="subcellular location">
    <subcellularLocation>
        <location evidence="2">Nucleus</location>
    </subcellularLocation>
</comment>
<dbReference type="InterPro" id="IPR018467">
    <property type="entry name" value="CCT_CS"/>
</dbReference>
<evidence type="ECO:0000313" key="6">
    <source>
        <dbReference type="Proteomes" id="UP001152561"/>
    </source>
</evidence>
<dbReference type="GO" id="GO:0005634">
    <property type="term" value="C:nucleus"/>
    <property type="evidence" value="ECO:0007669"/>
    <property type="project" value="UniProtKB-SubCell"/>
</dbReference>
<comment type="similarity">
    <text evidence="1 2">Belongs to the TIFY/JAZ family.</text>
</comment>
<dbReference type="GO" id="GO:0031347">
    <property type="term" value="P:regulation of defense response"/>
    <property type="evidence" value="ECO:0007669"/>
    <property type="project" value="UniProtKB-UniRule"/>
</dbReference>
<reference evidence="6" key="1">
    <citation type="journal article" date="2023" name="Proc. Natl. Acad. Sci. U.S.A.">
        <title>Genomic and structural basis for evolution of tropane alkaloid biosynthesis.</title>
        <authorList>
            <person name="Wanga Y.-J."/>
            <person name="Taina T."/>
            <person name="Yua J.-Y."/>
            <person name="Lia J."/>
            <person name="Xua B."/>
            <person name="Chenc J."/>
            <person name="D'Auriad J.C."/>
            <person name="Huanga J.-P."/>
            <person name="Huanga S.-X."/>
        </authorList>
    </citation>
    <scope>NUCLEOTIDE SEQUENCE [LARGE SCALE GENOMIC DNA]</scope>
    <source>
        <strain evidence="6">cv. KIB-2019</strain>
    </source>
</reference>
<feature type="compositionally biased region" description="Polar residues" evidence="3">
    <location>
        <begin position="267"/>
        <end position="292"/>
    </location>
</feature>
<protein>
    <recommendedName>
        <fullName evidence="2">Protein TIFY</fullName>
    </recommendedName>
    <alternativeName>
        <fullName evidence="2">Jasmonate ZIM domain-containing protein</fullName>
    </alternativeName>
</protein>
<comment type="function">
    <text evidence="2">Repressor of jasmonate responses.</text>
</comment>
<dbReference type="Pfam" id="PF06200">
    <property type="entry name" value="tify"/>
    <property type="match status" value="1"/>
</dbReference>
<dbReference type="InterPro" id="IPR040390">
    <property type="entry name" value="TIFY/JAZ"/>
</dbReference>
<dbReference type="PANTHER" id="PTHR33077:SF90">
    <property type="entry name" value="PROTEIN TIFY 7"/>
    <property type="match status" value="1"/>
</dbReference>
<dbReference type="GO" id="GO:0009611">
    <property type="term" value="P:response to wounding"/>
    <property type="evidence" value="ECO:0007669"/>
    <property type="project" value="UniProtKB-UniRule"/>
</dbReference>
<comment type="caution">
    <text evidence="5">The sequence shown here is derived from an EMBL/GenBank/DDBJ whole genome shotgun (WGS) entry which is preliminary data.</text>
</comment>
<keyword evidence="6" id="KW-1185">Reference proteome</keyword>
<name>A0A9Q1ML84_9SOLA</name>
<dbReference type="SMART" id="SM00979">
    <property type="entry name" value="TIFY"/>
    <property type="match status" value="1"/>
</dbReference>
<dbReference type="EMBL" id="JAJAGQ010000006">
    <property type="protein sequence ID" value="KAJ8560613.1"/>
    <property type="molecule type" value="Genomic_DNA"/>
</dbReference>
<comment type="domain">
    <text evidence="2">The jas domain is required for interaction with COI1.</text>
</comment>
<dbReference type="GO" id="GO:2000022">
    <property type="term" value="P:regulation of jasmonic acid mediated signaling pathway"/>
    <property type="evidence" value="ECO:0007669"/>
    <property type="project" value="UniProtKB-UniRule"/>
</dbReference>
<evidence type="ECO:0000256" key="1">
    <source>
        <dbReference type="ARBA" id="ARBA00008614"/>
    </source>
</evidence>
<dbReference type="InterPro" id="IPR010399">
    <property type="entry name" value="Tify_dom"/>
</dbReference>
<feature type="region of interest" description="Disordered" evidence="3">
    <location>
        <begin position="264"/>
        <end position="296"/>
    </location>
</feature>
<gene>
    <name evidence="5" type="ORF">K7X08_022473</name>
</gene>
<dbReference type="Proteomes" id="UP001152561">
    <property type="component" value="Unassembled WGS sequence"/>
</dbReference>
<organism evidence="5 6">
    <name type="scientific">Anisodus acutangulus</name>
    <dbReference type="NCBI Taxonomy" id="402998"/>
    <lineage>
        <taxon>Eukaryota</taxon>
        <taxon>Viridiplantae</taxon>
        <taxon>Streptophyta</taxon>
        <taxon>Embryophyta</taxon>
        <taxon>Tracheophyta</taxon>
        <taxon>Spermatophyta</taxon>
        <taxon>Magnoliopsida</taxon>
        <taxon>eudicotyledons</taxon>
        <taxon>Gunneridae</taxon>
        <taxon>Pentapetalae</taxon>
        <taxon>asterids</taxon>
        <taxon>lamiids</taxon>
        <taxon>Solanales</taxon>
        <taxon>Solanaceae</taxon>
        <taxon>Solanoideae</taxon>
        <taxon>Hyoscyameae</taxon>
        <taxon>Anisodus</taxon>
    </lineage>
</organism>
<sequence length="340" mass="36683">MERDFTGLIVKQEIPEEPATDPSAVARSSAMQWSFPNKAHPQYLSFRGTPPQENNNKPKTGFESLASAGLVTITTTTEPVDSMHRPYTTSVTQKNTMPEMQSRTNYTMTSYPPYQIGVQYSVANQTHHQANITSPISTHVPTRNGVVGTTELRGVPRTSSGPAQLTIFYAGSVCVYGNISPEKAQAIMLLAGNAPPVTLSTTSTASPVQTIPKSPPLDSFVVNKYSRSPSFPSPITITSRGTSQSVGVLSNNSNETAIIRSMGVLKSPSNTAEPSKIVSSQESHPPSQNLSAVPQARKASLARFLEKRKERVMSASPYGNSKETSQYISQHLHLATGAFQ</sequence>
<evidence type="ECO:0000256" key="3">
    <source>
        <dbReference type="SAM" id="MobiDB-lite"/>
    </source>
</evidence>
<feature type="region of interest" description="Disordered" evidence="3">
    <location>
        <begin position="41"/>
        <end position="61"/>
    </location>
</feature>